<dbReference type="PANTHER" id="PTHR48100">
    <property type="entry name" value="BROAD-SPECIFICITY PHOSPHATASE YOR283W-RELATED"/>
    <property type="match status" value="1"/>
</dbReference>
<sequence>MGLEPSFSVLLARHPPVLVAEGQCYGRRDVPLAPGWERLVTRWGGQGAVYASPAQRCQHAATFLAGGAPVQTDARLLEMDFGAWEGQNWSVIPREALDDWAADPFGYQPGGGENVEALIARVTAFWRDLLSRAENCRVVTHGGPLRVMKALAENRAFQMEDPAPPQGETILLHFFNNNGAFVAQNHPLR</sequence>
<dbReference type="PANTHER" id="PTHR48100:SF1">
    <property type="entry name" value="HISTIDINE PHOSPHATASE FAMILY PROTEIN-RELATED"/>
    <property type="match status" value="1"/>
</dbReference>
<gene>
    <name evidence="1" type="ORF">HW542_05880</name>
</gene>
<evidence type="ECO:0000313" key="2">
    <source>
        <dbReference type="Proteomes" id="UP001516351"/>
    </source>
</evidence>
<dbReference type="InterPro" id="IPR029033">
    <property type="entry name" value="His_PPase_superfam"/>
</dbReference>
<protein>
    <submittedName>
        <fullName evidence="1">Histidine phosphatase family protein</fullName>
    </submittedName>
</protein>
<comment type="caution">
    <text evidence="1">The sequence shown here is derived from an EMBL/GenBank/DDBJ whole genome shotgun (WGS) entry which is preliminary data.</text>
</comment>
<dbReference type="Proteomes" id="UP001516351">
    <property type="component" value="Unassembled WGS sequence"/>
</dbReference>
<dbReference type="CDD" id="cd07067">
    <property type="entry name" value="HP_PGM_like"/>
    <property type="match status" value="1"/>
</dbReference>
<dbReference type="EMBL" id="JABXXV010000003">
    <property type="protein sequence ID" value="NVN46337.1"/>
    <property type="molecule type" value="Genomic_DNA"/>
</dbReference>
<accession>A0ABX2P551</accession>
<keyword evidence="2" id="KW-1185">Reference proteome</keyword>
<dbReference type="SUPFAM" id="SSF53254">
    <property type="entry name" value="Phosphoglycerate mutase-like"/>
    <property type="match status" value="1"/>
</dbReference>
<organism evidence="1 2">
    <name type="scientific">Asaia spathodeae</name>
    <dbReference type="NCBI Taxonomy" id="657016"/>
    <lineage>
        <taxon>Bacteria</taxon>
        <taxon>Pseudomonadati</taxon>
        <taxon>Pseudomonadota</taxon>
        <taxon>Alphaproteobacteria</taxon>
        <taxon>Acetobacterales</taxon>
        <taxon>Acetobacteraceae</taxon>
        <taxon>Asaia</taxon>
    </lineage>
</organism>
<dbReference type="SMART" id="SM00855">
    <property type="entry name" value="PGAM"/>
    <property type="match status" value="1"/>
</dbReference>
<dbReference type="Gene3D" id="3.40.50.1240">
    <property type="entry name" value="Phosphoglycerate mutase-like"/>
    <property type="match status" value="1"/>
</dbReference>
<evidence type="ECO:0000313" key="1">
    <source>
        <dbReference type="EMBL" id="NVN46337.1"/>
    </source>
</evidence>
<dbReference type="Pfam" id="PF00300">
    <property type="entry name" value="His_Phos_1"/>
    <property type="match status" value="1"/>
</dbReference>
<dbReference type="RefSeq" id="WP_267312289.1">
    <property type="nucleotide sequence ID" value="NZ_JABXXV010000003.1"/>
</dbReference>
<reference evidence="1 2" key="1">
    <citation type="submission" date="2020-06" db="EMBL/GenBank/DDBJ databases">
        <title>Synonyms of Asaia species.</title>
        <authorList>
            <person name="Sombolestani A."/>
        </authorList>
    </citation>
    <scope>NUCLEOTIDE SEQUENCE [LARGE SCALE GENOMIC DNA]</scope>
    <source>
        <strain evidence="1 2">LMG 27047</strain>
    </source>
</reference>
<dbReference type="InterPro" id="IPR050275">
    <property type="entry name" value="PGM_Phosphatase"/>
</dbReference>
<dbReference type="InterPro" id="IPR013078">
    <property type="entry name" value="His_Pase_superF_clade-1"/>
</dbReference>
<proteinExistence type="predicted"/>
<name>A0ABX2P551_9PROT</name>